<organism evidence="4 5">
    <name type="scientific">Operophtera brumata</name>
    <name type="common">Winter moth</name>
    <name type="synonym">Phalaena brumata</name>
    <dbReference type="NCBI Taxonomy" id="104452"/>
    <lineage>
        <taxon>Eukaryota</taxon>
        <taxon>Metazoa</taxon>
        <taxon>Ecdysozoa</taxon>
        <taxon>Arthropoda</taxon>
        <taxon>Hexapoda</taxon>
        <taxon>Insecta</taxon>
        <taxon>Pterygota</taxon>
        <taxon>Neoptera</taxon>
        <taxon>Endopterygota</taxon>
        <taxon>Lepidoptera</taxon>
        <taxon>Glossata</taxon>
        <taxon>Ditrysia</taxon>
        <taxon>Geometroidea</taxon>
        <taxon>Geometridae</taxon>
        <taxon>Larentiinae</taxon>
        <taxon>Operophtera</taxon>
    </lineage>
</organism>
<dbReference type="Gene3D" id="2.40.10.10">
    <property type="entry name" value="Trypsin-like serine proteases"/>
    <property type="match status" value="1"/>
</dbReference>
<keyword evidence="1" id="KW-1015">Disulfide bond</keyword>
<dbReference type="Proteomes" id="UP000037510">
    <property type="component" value="Unassembled WGS sequence"/>
</dbReference>
<name>A0A0L7KVX4_OPEBR</name>
<proteinExistence type="inferred from homology"/>
<dbReference type="InterPro" id="IPR001254">
    <property type="entry name" value="Trypsin_dom"/>
</dbReference>
<dbReference type="InterPro" id="IPR051487">
    <property type="entry name" value="Ser/Thr_Proteases_Immune/Dev"/>
</dbReference>
<reference evidence="4 5" key="1">
    <citation type="journal article" date="2015" name="Genome Biol. Evol.">
        <title>The genome of winter moth (Operophtera brumata) provides a genomic perspective on sexual dimorphism and phenology.</title>
        <authorList>
            <person name="Derks M.F."/>
            <person name="Smit S."/>
            <person name="Salis L."/>
            <person name="Schijlen E."/>
            <person name="Bossers A."/>
            <person name="Mateman C."/>
            <person name="Pijl A.S."/>
            <person name="de Ridder D."/>
            <person name="Groenen M.A."/>
            <person name="Visser M.E."/>
            <person name="Megens H.J."/>
        </authorList>
    </citation>
    <scope>NUCLEOTIDE SEQUENCE [LARGE SCALE GENOMIC DNA]</scope>
    <source>
        <strain evidence="4">WM2013NL</strain>
        <tissue evidence="4">Head and thorax</tissue>
    </source>
</reference>
<evidence type="ECO:0000313" key="4">
    <source>
        <dbReference type="EMBL" id="KOB67169.1"/>
    </source>
</evidence>
<sequence length="97" mass="10768">MSELLKYVTQKVMSRNECIRALRFDAVGVGTICAITELNEGRVAHGDSGSALVVRGYIQIGIVSYGIFTAKHIAVYTDVCYFYDWIEAVVKELNCIT</sequence>
<dbReference type="STRING" id="104452.A0A0L7KVX4"/>
<gene>
    <name evidence="4" type="ORF">OBRU01_20195</name>
</gene>
<dbReference type="SUPFAM" id="SSF50494">
    <property type="entry name" value="Trypsin-like serine proteases"/>
    <property type="match status" value="1"/>
</dbReference>
<dbReference type="GO" id="GO:0004252">
    <property type="term" value="F:serine-type endopeptidase activity"/>
    <property type="evidence" value="ECO:0007669"/>
    <property type="project" value="InterPro"/>
</dbReference>
<evidence type="ECO:0000313" key="5">
    <source>
        <dbReference type="Proteomes" id="UP000037510"/>
    </source>
</evidence>
<evidence type="ECO:0000256" key="1">
    <source>
        <dbReference type="ARBA" id="ARBA00023157"/>
    </source>
</evidence>
<dbReference type="EMBL" id="JTDY01005274">
    <property type="protein sequence ID" value="KOB67169.1"/>
    <property type="molecule type" value="Genomic_DNA"/>
</dbReference>
<feature type="domain" description="Peptidase S1" evidence="3">
    <location>
        <begin position="2"/>
        <end position="86"/>
    </location>
</feature>
<comment type="caution">
    <text evidence="4">The sequence shown here is derived from an EMBL/GenBank/DDBJ whole genome shotgun (WGS) entry which is preliminary data.</text>
</comment>
<keyword evidence="5" id="KW-1185">Reference proteome</keyword>
<accession>A0A0L7KVX4</accession>
<dbReference type="Pfam" id="PF00089">
    <property type="entry name" value="Trypsin"/>
    <property type="match status" value="1"/>
</dbReference>
<dbReference type="AlphaFoldDB" id="A0A0L7KVX4"/>
<evidence type="ECO:0000256" key="2">
    <source>
        <dbReference type="ARBA" id="ARBA00024195"/>
    </source>
</evidence>
<evidence type="ECO:0000259" key="3">
    <source>
        <dbReference type="Pfam" id="PF00089"/>
    </source>
</evidence>
<protein>
    <recommendedName>
        <fullName evidence="3">Peptidase S1 domain-containing protein</fullName>
    </recommendedName>
</protein>
<comment type="similarity">
    <text evidence="2">Belongs to the peptidase S1 family. CLIP subfamily.</text>
</comment>
<dbReference type="InterPro" id="IPR009003">
    <property type="entry name" value="Peptidase_S1_PA"/>
</dbReference>
<dbReference type="PANTHER" id="PTHR24256">
    <property type="entry name" value="TRYPTASE-RELATED"/>
    <property type="match status" value="1"/>
</dbReference>
<dbReference type="InterPro" id="IPR043504">
    <property type="entry name" value="Peptidase_S1_PA_chymotrypsin"/>
</dbReference>
<dbReference type="GO" id="GO:0006508">
    <property type="term" value="P:proteolysis"/>
    <property type="evidence" value="ECO:0007669"/>
    <property type="project" value="InterPro"/>
</dbReference>